<feature type="transmembrane region" description="Helical" evidence="1">
    <location>
        <begin position="6"/>
        <end position="31"/>
    </location>
</feature>
<dbReference type="GO" id="GO:0005886">
    <property type="term" value="C:plasma membrane"/>
    <property type="evidence" value="ECO:0007669"/>
    <property type="project" value="TreeGrafter"/>
</dbReference>
<dbReference type="PIRSF" id="PIRSF016789">
    <property type="entry name" value="DUF454"/>
    <property type="match status" value="1"/>
</dbReference>
<protein>
    <submittedName>
        <fullName evidence="2">DUF454 domain-containing protein</fullName>
    </submittedName>
</protein>
<accession>A0A523URX2</accession>
<feature type="transmembrane region" description="Helical" evidence="1">
    <location>
        <begin position="69"/>
        <end position="87"/>
    </location>
</feature>
<dbReference type="InterPro" id="IPR007401">
    <property type="entry name" value="DUF454"/>
</dbReference>
<organism evidence="2 3">
    <name type="scientific">candidate division TA06 bacterium</name>
    <dbReference type="NCBI Taxonomy" id="2250710"/>
    <lineage>
        <taxon>Bacteria</taxon>
        <taxon>Bacteria division TA06</taxon>
    </lineage>
</organism>
<dbReference type="PANTHER" id="PTHR35813">
    <property type="entry name" value="INNER MEMBRANE PROTEIN YBAN"/>
    <property type="match status" value="1"/>
</dbReference>
<evidence type="ECO:0000313" key="3">
    <source>
        <dbReference type="Proteomes" id="UP000315525"/>
    </source>
</evidence>
<name>A0A523URX2_UNCT6</name>
<reference evidence="2 3" key="1">
    <citation type="submission" date="2019-03" db="EMBL/GenBank/DDBJ databases">
        <title>Metabolic potential of uncultured bacteria and archaea associated with petroleum seepage in deep-sea sediments.</title>
        <authorList>
            <person name="Dong X."/>
            <person name="Hubert C."/>
        </authorList>
    </citation>
    <scope>NUCLEOTIDE SEQUENCE [LARGE SCALE GENOMIC DNA]</scope>
    <source>
        <strain evidence="2">E44_bin18</strain>
    </source>
</reference>
<evidence type="ECO:0000313" key="2">
    <source>
        <dbReference type="EMBL" id="TET45283.1"/>
    </source>
</evidence>
<dbReference type="AlphaFoldDB" id="A0A523URX2"/>
<dbReference type="PANTHER" id="PTHR35813:SF1">
    <property type="entry name" value="INNER MEMBRANE PROTEIN YBAN"/>
    <property type="match status" value="1"/>
</dbReference>
<comment type="caution">
    <text evidence="2">The sequence shown here is derived from an EMBL/GenBank/DDBJ whole genome shotgun (WGS) entry which is preliminary data.</text>
</comment>
<keyword evidence="1" id="KW-1133">Transmembrane helix</keyword>
<dbReference type="EMBL" id="SOJN01000088">
    <property type="protein sequence ID" value="TET45283.1"/>
    <property type="molecule type" value="Genomic_DNA"/>
</dbReference>
<gene>
    <name evidence="2" type="ORF">E3J62_07870</name>
</gene>
<dbReference type="Proteomes" id="UP000315525">
    <property type="component" value="Unassembled WGS sequence"/>
</dbReference>
<sequence>MLIIAGTFFTALGIIGIFLPLLPTTPFLLLASACYARSSKRFHSWLLGNKWLGNYIRDYERGKGVPPKVKAFSISLLWATIIFSAVFVVHILFVRLILILIAIGVTIHILSIRTSRR</sequence>
<evidence type="ECO:0000256" key="1">
    <source>
        <dbReference type="SAM" id="Phobius"/>
    </source>
</evidence>
<dbReference type="Pfam" id="PF04304">
    <property type="entry name" value="DUF454"/>
    <property type="match status" value="1"/>
</dbReference>
<feature type="transmembrane region" description="Helical" evidence="1">
    <location>
        <begin position="93"/>
        <end position="112"/>
    </location>
</feature>
<keyword evidence="1" id="KW-0472">Membrane</keyword>
<proteinExistence type="predicted"/>
<keyword evidence="1" id="KW-0812">Transmembrane</keyword>